<feature type="region of interest" description="Disordered" evidence="1">
    <location>
        <begin position="26"/>
        <end position="103"/>
    </location>
</feature>
<organism evidence="2 3">
    <name type="scientific">Hebeloma cylindrosporum</name>
    <dbReference type="NCBI Taxonomy" id="76867"/>
    <lineage>
        <taxon>Eukaryota</taxon>
        <taxon>Fungi</taxon>
        <taxon>Dikarya</taxon>
        <taxon>Basidiomycota</taxon>
        <taxon>Agaricomycotina</taxon>
        <taxon>Agaricomycetes</taxon>
        <taxon>Agaricomycetidae</taxon>
        <taxon>Agaricales</taxon>
        <taxon>Agaricineae</taxon>
        <taxon>Hymenogastraceae</taxon>
        <taxon>Hebeloma</taxon>
    </lineage>
</organism>
<reference evidence="3" key="2">
    <citation type="submission" date="2015-01" db="EMBL/GenBank/DDBJ databases">
        <title>Evolutionary Origins and Diversification of the Mycorrhizal Mutualists.</title>
        <authorList>
            <consortium name="DOE Joint Genome Institute"/>
            <consortium name="Mycorrhizal Genomics Consortium"/>
            <person name="Kohler A."/>
            <person name="Kuo A."/>
            <person name="Nagy L.G."/>
            <person name="Floudas D."/>
            <person name="Copeland A."/>
            <person name="Barry K.W."/>
            <person name="Cichocki N."/>
            <person name="Veneault-Fourrey C."/>
            <person name="LaButti K."/>
            <person name="Lindquist E.A."/>
            <person name="Lipzen A."/>
            <person name="Lundell T."/>
            <person name="Morin E."/>
            <person name="Murat C."/>
            <person name="Riley R."/>
            <person name="Ohm R."/>
            <person name="Sun H."/>
            <person name="Tunlid A."/>
            <person name="Henrissat B."/>
            <person name="Grigoriev I.V."/>
            <person name="Hibbett D.S."/>
            <person name="Martin F."/>
        </authorList>
    </citation>
    <scope>NUCLEOTIDE SEQUENCE [LARGE SCALE GENOMIC DNA]</scope>
    <source>
        <strain evidence="3">h7</strain>
    </source>
</reference>
<accession>A0A0C2YRY3</accession>
<protein>
    <submittedName>
        <fullName evidence="2">Uncharacterized protein</fullName>
    </submittedName>
</protein>
<keyword evidence="3" id="KW-1185">Reference proteome</keyword>
<reference evidence="2 3" key="1">
    <citation type="submission" date="2014-04" db="EMBL/GenBank/DDBJ databases">
        <authorList>
            <consortium name="DOE Joint Genome Institute"/>
            <person name="Kuo A."/>
            <person name="Gay G."/>
            <person name="Dore J."/>
            <person name="Kohler A."/>
            <person name="Nagy L.G."/>
            <person name="Floudas D."/>
            <person name="Copeland A."/>
            <person name="Barry K.W."/>
            <person name="Cichocki N."/>
            <person name="Veneault-Fourrey C."/>
            <person name="LaButti K."/>
            <person name="Lindquist E.A."/>
            <person name="Lipzen A."/>
            <person name="Lundell T."/>
            <person name="Morin E."/>
            <person name="Murat C."/>
            <person name="Sun H."/>
            <person name="Tunlid A."/>
            <person name="Henrissat B."/>
            <person name="Grigoriev I.V."/>
            <person name="Hibbett D.S."/>
            <person name="Martin F."/>
            <person name="Nordberg H.P."/>
            <person name="Cantor M.N."/>
            <person name="Hua S.X."/>
        </authorList>
    </citation>
    <scope>NUCLEOTIDE SEQUENCE [LARGE SCALE GENOMIC DNA]</scope>
    <source>
        <strain evidence="3">h7</strain>
    </source>
</reference>
<dbReference type="EMBL" id="KN831775">
    <property type="protein sequence ID" value="KIM43792.1"/>
    <property type="molecule type" value="Genomic_DNA"/>
</dbReference>
<proteinExistence type="predicted"/>
<feature type="compositionally biased region" description="Polar residues" evidence="1">
    <location>
        <begin position="92"/>
        <end position="101"/>
    </location>
</feature>
<sequence length="132" mass="14109">MLLTPFFRPSGNLHPLRVPQPTGVRQILVNPRPGPRSIPAPRVSLAELTKTLGEQSGGQGLHTHDGTKQPPPTPKVPLSERKDSAPIPSPQFPGSTQQRAASTHLLPLRQVASLPGNTVSRVISISIFASKI</sequence>
<evidence type="ECO:0000313" key="3">
    <source>
        <dbReference type="Proteomes" id="UP000053424"/>
    </source>
</evidence>
<evidence type="ECO:0000256" key="1">
    <source>
        <dbReference type="SAM" id="MobiDB-lite"/>
    </source>
</evidence>
<dbReference type="HOGENOM" id="CLU_1917311_0_0_1"/>
<dbReference type="AlphaFoldDB" id="A0A0C2YRY3"/>
<gene>
    <name evidence="2" type="ORF">M413DRAFT_388807</name>
</gene>
<name>A0A0C2YRY3_HEBCY</name>
<evidence type="ECO:0000313" key="2">
    <source>
        <dbReference type="EMBL" id="KIM43792.1"/>
    </source>
</evidence>
<dbReference type="Proteomes" id="UP000053424">
    <property type="component" value="Unassembled WGS sequence"/>
</dbReference>